<keyword evidence="2" id="KW-1185">Reference proteome</keyword>
<sequence>MQTAPAHEGRPAGAPGRLAVPVAGTDPGARKLVMELVDDTGFDPVDAGTADDGWRMQAGTPACCTGLDAGRLRGALALAGPEAARVRREAVLAVIGSWSPDDRTFEDIVALNRAAAGPHRLLGEQT</sequence>
<reference evidence="1 2" key="1">
    <citation type="submission" date="2023-07" db="EMBL/GenBank/DDBJ databases">
        <title>Genomic Encyclopedia of Type Strains, Phase IV (KMG-IV): sequencing the most valuable type-strain genomes for metagenomic binning, comparative biology and taxonomic classification.</title>
        <authorList>
            <person name="Goeker M."/>
        </authorList>
    </citation>
    <scope>NUCLEOTIDE SEQUENCE [LARGE SCALE GENOMIC DNA]</scope>
    <source>
        <strain evidence="1 2">DSM 40573</strain>
    </source>
</reference>
<accession>A0ABU0KCW4</accession>
<gene>
    <name evidence="1" type="ORF">QO019_000990</name>
</gene>
<dbReference type="InterPro" id="IPR036291">
    <property type="entry name" value="NAD(P)-bd_dom_sf"/>
</dbReference>
<proteinExistence type="predicted"/>
<evidence type="ECO:0000313" key="2">
    <source>
        <dbReference type="Proteomes" id="UP001236795"/>
    </source>
</evidence>
<comment type="caution">
    <text evidence="1">The sequence shown here is derived from an EMBL/GenBank/DDBJ whole genome shotgun (WGS) entry which is preliminary data.</text>
</comment>
<dbReference type="SUPFAM" id="SSF51735">
    <property type="entry name" value="NAD(P)-binding Rossmann-fold domains"/>
    <property type="match status" value="1"/>
</dbReference>
<evidence type="ECO:0000313" key="1">
    <source>
        <dbReference type="EMBL" id="MDQ0486158.1"/>
    </source>
</evidence>
<dbReference type="RefSeq" id="WP_215047877.1">
    <property type="nucleotide sequence ID" value="NZ_JAUSWC010000003.1"/>
</dbReference>
<organism evidence="1 2">
    <name type="scientific">Streptomyces thermodiastaticus</name>
    <dbReference type="NCBI Taxonomy" id="44061"/>
    <lineage>
        <taxon>Bacteria</taxon>
        <taxon>Bacillati</taxon>
        <taxon>Actinomycetota</taxon>
        <taxon>Actinomycetes</taxon>
        <taxon>Kitasatosporales</taxon>
        <taxon>Streptomycetaceae</taxon>
        <taxon>Streptomyces</taxon>
    </lineage>
</organism>
<protein>
    <submittedName>
        <fullName evidence="1">Uncharacterized protein</fullName>
    </submittedName>
</protein>
<dbReference type="Proteomes" id="UP001236795">
    <property type="component" value="Unassembled WGS sequence"/>
</dbReference>
<name>A0ABU0KCW4_9ACTN</name>
<dbReference type="EMBL" id="JAUSWC010000003">
    <property type="protein sequence ID" value="MDQ0486158.1"/>
    <property type="molecule type" value="Genomic_DNA"/>
</dbReference>
<dbReference type="Gene3D" id="3.40.50.720">
    <property type="entry name" value="NAD(P)-binding Rossmann-like Domain"/>
    <property type="match status" value="1"/>
</dbReference>